<organism evidence="7 8">
    <name type="scientific">Bryocella elongata</name>
    <dbReference type="NCBI Taxonomy" id="863522"/>
    <lineage>
        <taxon>Bacteria</taxon>
        <taxon>Pseudomonadati</taxon>
        <taxon>Acidobacteriota</taxon>
        <taxon>Terriglobia</taxon>
        <taxon>Terriglobales</taxon>
        <taxon>Acidobacteriaceae</taxon>
        <taxon>Bryocella</taxon>
    </lineage>
</organism>
<dbReference type="AlphaFoldDB" id="A0A1H5SW51"/>
<evidence type="ECO:0000256" key="4">
    <source>
        <dbReference type="ARBA" id="ARBA00022490"/>
    </source>
</evidence>
<evidence type="ECO:0000313" key="7">
    <source>
        <dbReference type="EMBL" id="SEF54158.1"/>
    </source>
</evidence>
<feature type="domain" description="RecX second three-helical" evidence="6">
    <location>
        <begin position="64"/>
        <end position="105"/>
    </location>
</feature>
<dbReference type="RefSeq" id="WP_103931303.1">
    <property type="nucleotide sequence ID" value="NZ_FNVA01000001.1"/>
</dbReference>
<reference evidence="7 8" key="1">
    <citation type="submission" date="2016-10" db="EMBL/GenBank/DDBJ databases">
        <authorList>
            <person name="de Groot N.N."/>
        </authorList>
    </citation>
    <scope>NUCLEOTIDE SEQUENCE [LARGE SCALE GENOMIC DNA]</scope>
    <source>
        <strain evidence="7 8">DSM 22489</strain>
    </source>
</reference>
<name>A0A1H5SW51_9BACT</name>
<comment type="similarity">
    <text evidence="2 5">Belongs to the RecX family.</text>
</comment>
<keyword evidence="4 5" id="KW-0963">Cytoplasm</keyword>
<comment type="function">
    <text evidence="5">Modulates RecA activity.</text>
</comment>
<dbReference type="OrthoDB" id="120650at2"/>
<dbReference type="HAMAP" id="MF_01114">
    <property type="entry name" value="RecX"/>
    <property type="match status" value="1"/>
</dbReference>
<gene>
    <name evidence="5" type="primary">recX</name>
    <name evidence="7" type="ORF">SAMN05421819_0359</name>
</gene>
<evidence type="ECO:0000313" key="8">
    <source>
        <dbReference type="Proteomes" id="UP000236728"/>
    </source>
</evidence>
<keyword evidence="8" id="KW-1185">Reference proteome</keyword>
<evidence type="ECO:0000256" key="1">
    <source>
        <dbReference type="ARBA" id="ARBA00004496"/>
    </source>
</evidence>
<dbReference type="Pfam" id="PF02631">
    <property type="entry name" value="RecX_HTH2"/>
    <property type="match status" value="1"/>
</dbReference>
<comment type="subcellular location">
    <subcellularLocation>
        <location evidence="1 5">Cytoplasm</location>
    </subcellularLocation>
</comment>
<dbReference type="Proteomes" id="UP000236728">
    <property type="component" value="Unassembled WGS sequence"/>
</dbReference>
<proteinExistence type="inferred from homology"/>
<evidence type="ECO:0000256" key="5">
    <source>
        <dbReference type="HAMAP-Rule" id="MF_01114"/>
    </source>
</evidence>
<accession>A0A1H5SW51</accession>
<dbReference type="EMBL" id="FNVA01000001">
    <property type="protein sequence ID" value="SEF54158.1"/>
    <property type="molecule type" value="Genomic_DNA"/>
</dbReference>
<evidence type="ECO:0000256" key="3">
    <source>
        <dbReference type="ARBA" id="ARBA00018111"/>
    </source>
</evidence>
<dbReference type="InterPro" id="IPR053924">
    <property type="entry name" value="RecX_HTH_2nd"/>
</dbReference>
<dbReference type="InterPro" id="IPR003783">
    <property type="entry name" value="Regulatory_RecX"/>
</dbReference>
<dbReference type="PANTHER" id="PTHR33602">
    <property type="entry name" value="REGULATORY PROTEIN RECX FAMILY PROTEIN"/>
    <property type="match status" value="1"/>
</dbReference>
<dbReference type="InterPro" id="IPR036388">
    <property type="entry name" value="WH-like_DNA-bd_sf"/>
</dbReference>
<sequence>MSFGRSSKPKPALPYEELLDLAVKSLASKMKSERDLRRKIAERAEDGEAVDRVMAKLKELGYLSDERFAAEYTRSRQENEKFGRRRVQQGLMQKGIATPVASAALATAYDDVDEAALARAYVERKRMKAPSGDREQKQKETAKIMRRLMAAGFSTRAVWKVLREWGGSDVEEVEIVEDEIGGSGEAI</sequence>
<protein>
    <recommendedName>
        <fullName evidence="3 5">Regulatory protein RecX</fullName>
    </recommendedName>
</protein>
<dbReference type="GO" id="GO:0005737">
    <property type="term" value="C:cytoplasm"/>
    <property type="evidence" value="ECO:0007669"/>
    <property type="project" value="UniProtKB-SubCell"/>
</dbReference>
<evidence type="ECO:0000259" key="6">
    <source>
        <dbReference type="Pfam" id="PF02631"/>
    </source>
</evidence>
<evidence type="ECO:0000256" key="2">
    <source>
        <dbReference type="ARBA" id="ARBA00009695"/>
    </source>
</evidence>
<dbReference type="Gene3D" id="1.10.10.10">
    <property type="entry name" value="Winged helix-like DNA-binding domain superfamily/Winged helix DNA-binding domain"/>
    <property type="match status" value="2"/>
</dbReference>
<dbReference type="PANTHER" id="PTHR33602:SF1">
    <property type="entry name" value="REGULATORY PROTEIN RECX FAMILY PROTEIN"/>
    <property type="match status" value="1"/>
</dbReference>
<dbReference type="GO" id="GO:0006282">
    <property type="term" value="P:regulation of DNA repair"/>
    <property type="evidence" value="ECO:0007669"/>
    <property type="project" value="UniProtKB-UniRule"/>
</dbReference>